<dbReference type="SUPFAM" id="SSF50249">
    <property type="entry name" value="Nucleic acid-binding proteins"/>
    <property type="match status" value="1"/>
</dbReference>
<accession>A0A0T5XD35</accession>
<dbReference type="Gene3D" id="6.20.370.130">
    <property type="match status" value="1"/>
</dbReference>
<sequence>MKHQLLALRGNFLLTELQNVVIVNDNIASLSAVDFCNWEEQRMLGTVKWFNATKGYGFITSEDGKDVFVHYSAIDMKGFKTLEEGDKVEFEVVEGAKGPQAAHVKRV</sequence>
<dbReference type="FunFam" id="2.40.50.140:FF:000006">
    <property type="entry name" value="Cold shock protein CspC"/>
    <property type="match status" value="1"/>
</dbReference>
<organism evidence="5 6">
    <name type="scientific">Acetomicrobium hydrogeniformans ATCC BAA-1850</name>
    <dbReference type="NCBI Taxonomy" id="592015"/>
    <lineage>
        <taxon>Bacteria</taxon>
        <taxon>Thermotogati</taxon>
        <taxon>Synergistota</taxon>
        <taxon>Synergistia</taxon>
        <taxon>Synergistales</taxon>
        <taxon>Acetomicrobiaceae</taxon>
        <taxon>Acetomicrobium</taxon>
    </lineage>
</organism>
<evidence type="ECO:0000256" key="3">
    <source>
        <dbReference type="RuleBase" id="RU000408"/>
    </source>
</evidence>
<dbReference type="eggNOG" id="COG1278">
    <property type="taxonomic scope" value="Bacteria"/>
</dbReference>
<dbReference type="PANTHER" id="PTHR11544">
    <property type="entry name" value="COLD SHOCK DOMAIN CONTAINING PROTEINS"/>
    <property type="match status" value="1"/>
</dbReference>
<dbReference type="Proteomes" id="UP000005273">
    <property type="component" value="Unassembled WGS sequence"/>
</dbReference>
<comment type="caution">
    <text evidence="5">The sequence shown here is derived from an EMBL/GenBank/DDBJ whole genome shotgun (WGS) entry which is preliminary data.</text>
</comment>
<keyword evidence="5" id="KW-0238">DNA-binding</keyword>
<dbReference type="InterPro" id="IPR002059">
    <property type="entry name" value="CSP_DNA-bd"/>
</dbReference>
<dbReference type="InterPro" id="IPR019844">
    <property type="entry name" value="CSD_CS"/>
</dbReference>
<dbReference type="CDD" id="cd04458">
    <property type="entry name" value="CSP_CDS"/>
    <property type="match status" value="1"/>
</dbReference>
<dbReference type="InterPro" id="IPR050181">
    <property type="entry name" value="Cold_shock_domain"/>
</dbReference>
<dbReference type="InterPro" id="IPR012340">
    <property type="entry name" value="NA-bd_OB-fold"/>
</dbReference>
<dbReference type="SMART" id="SM00357">
    <property type="entry name" value="CSP"/>
    <property type="match status" value="1"/>
</dbReference>
<evidence type="ECO:0000313" key="6">
    <source>
        <dbReference type="Proteomes" id="UP000005273"/>
    </source>
</evidence>
<name>A0A0T5XD35_9BACT</name>
<dbReference type="PROSITE" id="PS00352">
    <property type="entry name" value="CSD_1"/>
    <property type="match status" value="1"/>
</dbReference>
<dbReference type="PRINTS" id="PR00050">
    <property type="entry name" value="COLDSHOCK"/>
</dbReference>
<dbReference type="STRING" id="592015.HMPREF1705_03445"/>
<feature type="domain" description="CSD" evidence="4">
    <location>
        <begin position="42"/>
        <end position="106"/>
    </location>
</feature>
<dbReference type="AlphaFoldDB" id="A0A0T5XD35"/>
<evidence type="ECO:0000313" key="5">
    <source>
        <dbReference type="EMBL" id="KRT36178.1"/>
    </source>
</evidence>
<protein>
    <submittedName>
        <fullName evidence="5">Cold-shock DNA-binding domain protein</fullName>
    </submittedName>
</protein>
<dbReference type="GO" id="GO:0003677">
    <property type="term" value="F:DNA binding"/>
    <property type="evidence" value="ECO:0007669"/>
    <property type="project" value="UniProtKB-KW"/>
</dbReference>
<comment type="subcellular location">
    <subcellularLocation>
        <location evidence="1 3">Cytoplasm</location>
    </subcellularLocation>
</comment>
<gene>
    <name evidence="5" type="ORF">HMPREF1705_03445</name>
</gene>
<evidence type="ECO:0000256" key="2">
    <source>
        <dbReference type="ARBA" id="ARBA00022490"/>
    </source>
</evidence>
<dbReference type="GO" id="GO:0005737">
    <property type="term" value="C:cytoplasm"/>
    <property type="evidence" value="ECO:0007669"/>
    <property type="project" value="UniProtKB-SubCell"/>
</dbReference>
<dbReference type="Gene3D" id="2.40.50.140">
    <property type="entry name" value="Nucleic acid-binding proteins"/>
    <property type="match status" value="1"/>
</dbReference>
<dbReference type="InterPro" id="IPR011129">
    <property type="entry name" value="CSD"/>
</dbReference>
<keyword evidence="6" id="KW-1185">Reference proteome</keyword>
<proteinExistence type="predicted"/>
<dbReference type="Pfam" id="PF00313">
    <property type="entry name" value="CSD"/>
    <property type="match status" value="1"/>
</dbReference>
<dbReference type="PROSITE" id="PS51857">
    <property type="entry name" value="CSD_2"/>
    <property type="match status" value="1"/>
</dbReference>
<dbReference type="EMBL" id="ACJX03000001">
    <property type="protein sequence ID" value="KRT36178.1"/>
    <property type="molecule type" value="Genomic_DNA"/>
</dbReference>
<evidence type="ECO:0000256" key="1">
    <source>
        <dbReference type="ARBA" id="ARBA00004496"/>
    </source>
</evidence>
<reference evidence="6" key="1">
    <citation type="submission" date="2012-09" db="EMBL/GenBank/DDBJ databases">
        <authorList>
            <person name="Weinstock G."/>
            <person name="Sodergren E."/>
            <person name="Clifton S."/>
            <person name="Fulton L."/>
            <person name="Fulton B."/>
            <person name="Courtney L."/>
            <person name="Fronick C."/>
            <person name="Harrison M."/>
            <person name="Strong C."/>
            <person name="Farmer C."/>
            <person name="Delehaunty K."/>
            <person name="Markovic C."/>
            <person name="Hall O."/>
            <person name="Minx P."/>
            <person name="Tomlinson C."/>
            <person name="Mitreva M."/>
            <person name="Nelson J."/>
            <person name="Hou S."/>
            <person name="Wollam A."/>
            <person name="Pepin K.H."/>
            <person name="Johnson M."/>
            <person name="Bhonagiri V."/>
            <person name="Nash W.E."/>
            <person name="Suruliraj S."/>
            <person name="Warren W."/>
            <person name="Chinwalla A."/>
            <person name="Mardis E.R."/>
            <person name="Wilson R.K."/>
        </authorList>
    </citation>
    <scope>NUCLEOTIDE SEQUENCE [LARGE SCALE GENOMIC DNA]</scope>
    <source>
        <strain evidence="6">OS1</strain>
    </source>
</reference>
<keyword evidence="2" id="KW-0963">Cytoplasm</keyword>
<evidence type="ECO:0000259" key="4">
    <source>
        <dbReference type="PROSITE" id="PS51857"/>
    </source>
</evidence>